<evidence type="ECO:0000313" key="2">
    <source>
        <dbReference type="EMBL" id="CAD9763159.1"/>
    </source>
</evidence>
<dbReference type="AlphaFoldDB" id="A0A7S2TRK6"/>
<dbReference type="InterPro" id="IPR036047">
    <property type="entry name" value="F-box-like_dom_sf"/>
</dbReference>
<feature type="coiled-coil region" evidence="1">
    <location>
        <begin position="101"/>
        <end position="144"/>
    </location>
</feature>
<organism evidence="2">
    <name type="scientific">Lotharella oceanica</name>
    <dbReference type="NCBI Taxonomy" id="641309"/>
    <lineage>
        <taxon>Eukaryota</taxon>
        <taxon>Sar</taxon>
        <taxon>Rhizaria</taxon>
        <taxon>Cercozoa</taxon>
        <taxon>Chlorarachniophyceae</taxon>
        <taxon>Lotharella</taxon>
    </lineage>
</organism>
<dbReference type="SUPFAM" id="SSF81383">
    <property type="entry name" value="F-box domain"/>
    <property type="match status" value="1"/>
</dbReference>
<proteinExistence type="predicted"/>
<sequence length="164" mass="19272">MSCPNCPGRSRMIELAPGVLKIILKFLDPRDLCSGVASVCTLLREETDRTDQWVARVRARWPFVDNTYITKFHSFPNIKSRWKAAYFHLNSQVSVLFAKLRNDERNMVQRIKDEREMQENSLRLKLLQRRVISMEHKLKQERINYDMSILAMEAKLTKEDSASI</sequence>
<dbReference type="EMBL" id="HBHP01015349">
    <property type="protein sequence ID" value="CAD9763159.1"/>
    <property type="molecule type" value="Transcribed_RNA"/>
</dbReference>
<evidence type="ECO:0000256" key="1">
    <source>
        <dbReference type="SAM" id="Coils"/>
    </source>
</evidence>
<name>A0A7S2TRK6_9EUKA</name>
<keyword evidence="1" id="KW-0175">Coiled coil</keyword>
<reference evidence="2" key="1">
    <citation type="submission" date="2021-01" db="EMBL/GenBank/DDBJ databases">
        <authorList>
            <person name="Corre E."/>
            <person name="Pelletier E."/>
            <person name="Niang G."/>
            <person name="Scheremetjew M."/>
            <person name="Finn R."/>
            <person name="Kale V."/>
            <person name="Holt S."/>
            <person name="Cochrane G."/>
            <person name="Meng A."/>
            <person name="Brown T."/>
            <person name="Cohen L."/>
        </authorList>
    </citation>
    <scope>NUCLEOTIDE SEQUENCE</scope>
    <source>
        <strain evidence="2">CCMP622</strain>
    </source>
</reference>
<evidence type="ECO:0008006" key="3">
    <source>
        <dbReference type="Google" id="ProtNLM"/>
    </source>
</evidence>
<protein>
    <recommendedName>
        <fullName evidence="3">F-box domain-containing protein</fullName>
    </recommendedName>
</protein>
<accession>A0A7S2TRK6</accession>
<gene>
    <name evidence="2" type="ORF">LSP00402_LOCUS9512</name>
</gene>